<name>A0A1Y2FMA2_9BASI</name>
<keyword evidence="4" id="KW-1185">Reference proteome</keyword>
<feature type="compositionally biased region" description="Low complexity" evidence="1">
    <location>
        <begin position="392"/>
        <end position="405"/>
    </location>
</feature>
<protein>
    <recommendedName>
        <fullName evidence="2">F-box domain-containing protein</fullName>
    </recommendedName>
</protein>
<comment type="caution">
    <text evidence="3">The sequence shown here is derived from an EMBL/GenBank/DDBJ whole genome shotgun (WGS) entry which is preliminary data.</text>
</comment>
<dbReference type="Pfam" id="PF12937">
    <property type="entry name" value="F-box-like"/>
    <property type="match status" value="1"/>
</dbReference>
<feature type="domain" description="F-box" evidence="2">
    <location>
        <begin position="8"/>
        <end position="54"/>
    </location>
</feature>
<dbReference type="InterPro" id="IPR001810">
    <property type="entry name" value="F-box_dom"/>
</dbReference>
<gene>
    <name evidence="3" type="ORF">BCR35DRAFT_303076</name>
</gene>
<dbReference type="OrthoDB" id="3226064at2759"/>
<dbReference type="Proteomes" id="UP000193467">
    <property type="component" value="Unassembled WGS sequence"/>
</dbReference>
<organism evidence="3 4">
    <name type="scientific">Leucosporidium creatinivorum</name>
    <dbReference type="NCBI Taxonomy" id="106004"/>
    <lineage>
        <taxon>Eukaryota</taxon>
        <taxon>Fungi</taxon>
        <taxon>Dikarya</taxon>
        <taxon>Basidiomycota</taxon>
        <taxon>Pucciniomycotina</taxon>
        <taxon>Microbotryomycetes</taxon>
        <taxon>Leucosporidiales</taxon>
        <taxon>Leucosporidium</taxon>
    </lineage>
</organism>
<sequence>MATLTNDSAILLNLPPELLLAILLGTDAIDVARFSQTCKDAHLFVESPALWRELYLNLSDLPAVAAASTSPPLDFRLAVQQRVAAREELIQVVEEGGSLSSLSVETLQQLVAVAEQRPPHGHTSRNQAWLDSYIPSTFLQNPAPLPNRSRRTAASTAPTVDPVARQLAAHLHTLATPSALTLATHDLRTAAREIVYEAQNCTRECGWGPFKEDGSGDVDWVKLEALSVVMGAGLTEAESMGWGLNAEDDEEADEGAGIIPRGWESTRPGEQVKEGRDWAGIEDSEWRGTYQFLDYRAFEHYKYSRPSSTKRCSAFANSSLSNSFHRSQTWKPTLEDESEAIGDCMSLKLRLCDDSELGFDADDEEDSGSDDSADADYHVEPSTLRREERTSDSTPPTSSPEGSSEAPKETTEKESEPSLPFISTREPLHFRGTFTNVAHAHSSGRSIRGTARMTKEGYVHWKFIIRYAGADQWLMQGVQQFPRSKLGMIGYWSTADHDEAGPVGPWHYFPYCSR</sequence>
<feature type="compositionally biased region" description="Acidic residues" evidence="1">
    <location>
        <begin position="359"/>
        <end position="374"/>
    </location>
</feature>
<dbReference type="InterPro" id="IPR036047">
    <property type="entry name" value="F-box-like_dom_sf"/>
</dbReference>
<dbReference type="Gene3D" id="1.20.1280.50">
    <property type="match status" value="1"/>
</dbReference>
<reference evidence="3 4" key="1">
    <citation type="submission" date="2016-07" db="EMBL/GenBank/DDBJ databases">
        <title>Pervasive Adenine N6-methylation of Active Genes in Fungi.</title>
        <authorList>
            <consortium name="DOE Joint Genome Institute"/>
            <person name="Mondo S.J."/>
            <person name="Dannebaum R.O."/>
            <person name="Kuo R.C."/>
            <person name="Labutti K."/>
            <person name="Haridas S."/>
            <person name="Kuo A."/>
            <person name="Salamov A."/>
            <person name="Ahrendt S.R."/>
            <person name="Lipzen A."/>
            <person name="Sullivan W."/>
            <person name="Andreopoulos W.B."/>
            <person name="Clum A."/>
            <person name="Lindquist E."/>
            <person name="Daum C."/>
            <person name="Ramamoorthy G.K."/>
            <person name="Gryganskyi A."/>
            <person name="Culley D."/>
            <person name="Magnuson J.K."/>
            <person name="James T.Y."/>
            <person name="O'Malley M.A."/>
            <person name="Stajich J.E."/>
            <person name="Spatafora J.W."/>
            <person name="Visel A."/>
            <person name="Grigoriev I.V."/>
        </authorList>
    </citation>
    <scope>NUCLEOTIDE SEQUENCE [LARGE SCALE GENOMIC DNA]</scope>
    <source>
        <strain evidence="3 4">62-1032</strain>
    </source>
</reference>
<evidence type="ECO:0000256" key="1">
    <source>
        <dbReference type="SAM" id="MobiDB-lite"/>
    </source>
</evidence>
<dbReference type="PROSITE" id="PS50181">
    <property type="entry name" value="FBOX"/>
    <property type="match status" value="1"/>
</dbReference>
<feature type="region of interest" description="Disordered" evidence="1">
    <location>
        <begin position="359"/>
        <end position="422"/>
    </location>
</feature>
<evidence type="ECO:0000313" key="4">
    <source>
        <dbReference type="Proteomes" id="UP000193467"/>
    </source>
</evidence>
<dbReference type="AlphaFoldDB" id="A0A1Y2FMA2"/>
<feature type="compositionally biased region" description="Basic and acidic residues" evidence="1">
    <location>
        <begin position="406"/>
        <end position="416"/>
    </location>
</feature>
<evidence type="ECO:0000259" key="2">
    <source>
        <dbReference type="PROSITE" id="PS50181"/>
    </source>
</evidence>
<dbReference type="SUPFAM" id="SSF81383">
    <property type="entry name" value="F-box domain"/>
    <property type="match status" value="1"/>
</dbReference>
<dbReference type="EMBL" id="MCGR01000017">
    <property type="protein sequence ID" value="ORY84727.1"/>
    <property type="molecule type" value="Genomic_DNA"/>
</dbReference>
<evidence type="ECO:0000313" key="3">
    <source>
        <dbReference type="EMBL" id="ORY84727.1"/>
    </source>
</evidence>
<proteinExistence type="predicted"/>
<feature type="compositionally biased region" description="Basic and acidic residues" evidence="1">
    <location>
        <begin position="375"/>
        <end position="391"/>
    </location>
</feature>
<accession>A0A1Y2FMA2</accession>
<dbReference type="InParanoid" id="A0A1Y2FMA2"/>